<dbReference type="Proteomes" id="UP001432027">
    <property type="component" value="Unassembled WGS sequence"/>
</dbReference>
<evidence type="ECO:0000313" key="1">
    <source>
        <dbReference type="EMBL" id="GMS90242.1"/>
    </source>
</evidence>
<comment type="caution">
    <text evidence="1">The sequence shown here is derived from an EMBL/GenBank/DDBJ whole genome shotgun (WGS) entry which is preliminary data.</text>
</comment>
<evidence type="ECO:0000313" key="2">
    <source>
        <dbReference type="Proteomes" id="UP001432027"/>
    </source>
</evidence>
<name>A0AAV5T733_9BILA</name>
<dbReference type="AlphaFoldDB" id="A0AAV5T733"/>
<evidence type="ECO:0008006" key="3">
    <source>
        <dbReference type="Google" id="ProtNLM"/>
    </source>
</evidence>
<proteinExistence type="predicted"/>
<accession>A0AAV5T733</accession>
<protein>
    <recommendedName>
        <fullName evidence="3">Ribosomal protein</fullName>
    </recommendedName>
</protein>
<gene>
    <name evidence="1" type="ORF">PENTCL1PPCAC_12417</name>
</gene>
<reference evidence="1" key="1">
    <citation type="submission" date="2023-10" db="EMBL/GenBank/DDBJ databases">
        <title>Genome assembly of Pristionchus species.</title>
        <authorList>
            <person name="Yoshida K."/>
            <person name="Sommer R.J."/>
        </authorList>
    </citation>
    <scope>NUCLEOTIDE SEQUENCE</scope>
    <source>
        <strain evidence="1">RS0144</strain>
    </source>
</reference>
<organism evidence="1 2">
    <name type="scientific">Pristionchus entomophagus</name>
    <dbReference type="NCBI Taxonomy" id="358040"/>
    <lineage>
        <taxon>Eukaryota</taxon>
        <taxon>Metazoa</taxon>
        <taxon>Ecdysozoa</taxon>
        <taxon>Nematoda</taxon>
        <taxon>Chromadorea</taxon>
        <taxon>Rhabditida</taxon>
        <taxon>Rhabditina</taxon>
        <taxon>Diplogasteromorpha</taxon>
        <taxon>Diplogasteroidea</taxon>
        <taxon>Neodiplogasteridae</taxon>
        <taxon>Pristionchus</taxon>
    </lineage>
</organism>
<dbReference type="EMBL" id="BTSX01000003">
    <property type="protein sequence ID" value="GMS90242.1"/>
    <property type="molecule type" value="Genomic_DNA"/>
</dbReference>
<sequence>LAIEPLLRAVSSAHSGYSLHGHAIPADSAAYKHLGVPTGAKTFPSGGEAIARMTAELEKIDESSLAPWQKFDGLRTFIYPQVTFHLTHGTVPKAPLITLDKKIKKAAKRWLFLPQRASNEVLWVDHSRGGQSLLPLSLLADVGQVTHAVSLLHSRDPAVADLALRTAREVATKRAKRRITAPELAEYLSGDTEHTYRTPTIDIPSIWTTARTATRGQSLLPLSLLADVGQVTHAVSLLHSRDPAVADLALRTAREVATKRAKRRITAPELAEYLSGDTEHTYRTPTIDIPSIWTTARTATRRLSATIPISWTSPHRSGIPFLSLNGSPLSPLRVQATLTNALRDHFYSTLIGKRDQGNTYRTSHLPTPSNYWVKEGNFLRFCDWRFIHRARLNLLPVNDVHCPFDNGTGAIERAHETKCNKYEPIVSHYEREGYRVEFHSLVVSALGRVWRGSEDALRALQISPHYSRLLRKLIVSDAIKGSRDVYTHHMTGLVM</sequence>
<feature type="non-terminal residue" evidence="1">
    <location>
        <position position="1"/>
    </location>
</feature>
<keyword evidence="2" id="KW-1185">Reference proteome</keyword>